<comment type="caution">
    <text evidence="1">The sequence shown here is derived from an EMBL/GenBank/DDBJ whole genome shotgun (WGS) entry which is preliminary data.</text>
</comment>
<organism evidence="1 2">
    <name type="scientific">Dreissena polymorpha</name>
    <name type="common">Zebra mussel</name>
    <name type="synonym">Mytilus polymorpha</name>
    <dbReference type="NCBI Taxonomy" id="45954"/>
    <lineage>
        <taxon>Eukaryota</taxon>
        <taxon>Metazoa</taxon>
        <taxon>Spiralia</taxon>
        <taxon>Lophotrochozoa</taxon>
        <taxon>Mollusca</taxon>
        <taxon>Bivalvia</taxon>
        <taxon>Autobranchia</taxon>
        <taxon>Heteroconchia</taxon>
        <taxon>Euheterodonta</taxon>
        <taxon>Imparidentia</taxon>
        <taxon>Neoheterodontei</taxon>
        <taxon>Myida</taxon>
        <taxon>Dreissenoidea</taxon>
        <taxon>Dreissenidae</taxon>
        <taxon>Dreissena</taxon>
    </lineage>
</organism>
<dbReference type="Proteomes" id="UP000828390">
    <property type="component" value="Unassembled WGS sequence"/>
</dbReference>
<reference evidence="1" key="2">
    <citation type="submission" date="2020-11" db="EMBL/GenBank/DDBJ databases">
        <authorList>
            <person name="McCartney M.A."/>
            <person name="Auch B."/>
            <person name="Kono T."/>
            <person name="Mallez S."/>
            <person name="Becker A."/>
            <person name="Gohl D.M."/>
            <person name="Silverstein K.A.T."/>
            <person name="Koren S."/>
            <person name="Bechman K.B."/>
            <person name="Herman A."/>
            <person name="Abrahante J.E."/>
            <person name="Garbe J."/>
        </authorList>
    </citation>
    <scope>NUCLEOTIDE SEQUENCE</scope>
    <source>
        <strain evidence="1">Duluth1</strain>
        <tissue evidence="1">Whole animal</tissue>
    </source>
</reference>
<dbReference type="EMBL" id="JAIWYP010000002">
    <property type="protein sequence ID" value="KAH3873512.1"/>
    <property type="molecule type" value="Genomic_DNA"/>
</dbReference>
<sequence>MEGCSCFTDAGSIVRSCMIAPNADEIWKLSTSSSASPWTVMGMSLDASVLKTLLMLRPSLT</sequence>
<evidence type="ECO:0000313" key="2">
    <source>
        <dbReference type="Proteomes" id="UP000828390"/>
    </source>
</evidence>
<name>A0A9D4RP44_DREPO</name>
<proteinExistence type="predicted"/>
<reference evidence="1" key="1">
    <citation type="journal article" date="2019" name="bioRxiv">
        <title>The Genome of the Zebra Mussel, Dreissena polymorpha: A Resource for Invasive Species Research.</title>
        <authorList>
            <person name="McCartney M.A."/>
            <person name="Auch B."/>
            <person name="Kono T."/>
            <person name="Mallez S."/>
            <person name="Zhang Y."/>
            <person name="Obille A."/>
            <person name="Becker A."/>
            <person name="Abrahante J.E."/>
            <person name="Garbe J."/>
            <person name="Badalamenti J.P."/>
            <person name="Herman A."/>
            <person name="Mangelson H."/>
            <person name="Liachko I."/>
            <person name="Sullivan S."/>
            <person name="Sone E.D."/>
            <person name="Koren S."/>
            <person name="Silverstein K.A.T."/>
            <person name="Beckman K.B."/>
            <person name="Gohl D.M."/>
        </authorList>
    </citation>
    <scope>NUCLEOTIDE SEQUENCE</scope>
    <source>
        <strain evidence="1">Duluth1</strain>
        <tissue evidence="1">Whole animal</tissue>
    </source>
</reference>
<dbReference type="AlphaFoldDB" id="A0A9D4RP44"/>
<keyword evidence="2" id="KW-1185">Reference proteome</keyword>
<evidence type="ECO:0000313" key="1">
    <source>
        <dbReference type="EMBL" id="KAH3873512.1"/>
    </source>
</evidence>
<accession>A0A9D4RP44</accession>
<protein>
    <submittedName>
        <fullName evidence="1">Uncharacterized protein</fullName>
    </submittedName>
</protein>
<gene>
    <name evidence="1" type="ORF">DPMN_036749</name>
</gene>